<evidence type="ECO:0000256" key="1">
    <source>
        <dbReference type="SAM" id="Phobius"/>
    </source>
</evidence>
<gene>
    <name evidence="2" type="ORF">PVAND_006139</name>
</gene>
<feature type="transmembrane region" description="Helical" evidence="1">
    <location>
        <begin position="60"/>
        <end position="85"/>
    </location>
</feature>
<dbReference type="AlphaFoldDB" id="A0A9J6C395"/>
<evidence type="ECO:0000313" key="3">
    <source>
        <dbReference type="Proteomes" id="UP001107558"/>
    </source>
</evidence>
<proteinExistence type="predicted"/>
<keyword evidence="1" id="KW-0472">Membrane</keyword>
<sequence>MAKQYLNQCCFCCTLETGGYVIGWLTIIFGCLGLIGSAILVAGGIAAFNQDNLKDDEKTALTLFIAIFSVYVVFTIIYTIGGILLVLGTKRREHRKIIMMLVIMGIGVVFSFLNLITDATAGTIVSSIIGAIIQVYFLVCIYSLYAKIKNENENLGTYNYNK</sequence>
<protein>
    <submittedName>
        <fullName evidence="2">Uncharacterized protein</fullName>
    </submittedName>
</protein>
<feature type="transmembrane region" description="Helical" evidence="1">
    <location>
        <begin position="97"/>
        <end position="117"/>
    </location>
</feature>
<dbReference type="OrthoDB" id="8118226at2759"/>
<dbReference type="Proteomes" id="UP001107558">
    <property type="component" value="Chromosome 2"/>
</dbReference>
<organism evidence="2 3">
    <name type="scientific">Polypedilum vanderplanki</name>
    <name type="common">Sleeping chironomid midge</name>
    <dbReference type="NCBI Taxonomy" id="319348"/>
    <lineage>
        <taxon>Eukaryota</taxon>
        <taxon>Metazoa</taxon>
        <taxon>Ecdysozoa</taxon>
        <taxon>Arthropoda</taxon>
        <taxon>Hexapoda</taxon>
        <taxon>Insecta</taxon>
        <taxon>Pterygota</taxon>
        <taxon>Neoptera</taxon>
        <taxon>Endopterygota</taxon>
        <taxon>Diptera</taxon>
        <taxon>Nematocera</taxon>
        <taxon>Chironomoidea</taxon>
        <taxon>Chironomidae</taxon>
        <taxon>Chironominae</taxon>
        <taxon>Polypedilum</taxon>
        <taxon>Polypedilum</taxon>
    </lineage>
</organism>
<keyword evidence="1" id="KW-0812">Transmembrane</keyword>
<accession>A0A9J6C395</accession>
<comment type="caution">
    <text evidence="2">The sequence shown here is derived from an EMBL/GenBank/DDBJ whole genome shotgun (WGS) entry which is preliminary data.</text>
</comment>
<name>A0A9J6C395_POLVA</name>
<keyword evidence="3" id="KW-1185">Reference proteome</keyword>
<dbReference type="PROSITE" id="PS51257">
    <property type="entry name" value="PROKAR_LIPOPROTEIN"/>
    <property type="match status" value="1"/>
</dbReference>
<keyword evidence="1" id="KW-1133">Transmembrane helix</keyword>
<evidence type="ECO:0000313" key="2">
    <source>
        <dbReference type="EMBL" id="KAG5676291.1"/>
    </source>
</evidence>
<reference evidence="2" key="1">
    <citation type="submission" date="2021-03" db="EMBL/GenBank/DDBJ databases">
        <title>Chromosome level genome of the anhydrobiotic midge Polypedilum vanderplanki.</title>
        <authorList>
            <person name="Yoshida Y."/>
            <person name="Kikawada T."/>
            <person name="Gusev O."/>
        </authorList>
    </citation>
    <scope>NUCLEOTIDE SEQUENCE</scope>
    <source>
        <strain evidence="2">NIAS01</strain>
        <tissue evidence="2">Whole body or cell culture</tissue>
    </source>
</reference>
<dbReference type="EMBL" id="JADBJN010000002">
    <property type="protein sequence ID" value="KAG5676291.1"/>
    <property type="molecule type" value="Genomic_DNA"/>
</dbReference>
<feature type="transmembrane region" description="Helical" evidence="1">
    <location>
        <begin position="21"/>
        <end position="48"/>
    </location>
</feature>
<feature type="transmembrane region" description="Helical" evidence="1">
    <location>
        <begin position="123"/>
        <end position="145"/>
    </location>
</feature>